<gene>
    <name evidence="1" type="ORF">SCODWIG_01356</name>
</gene>
<protein>
    <submittedName>
        <fullName evidence="1">Uncharacterized protein</fullName>
    </submittedName>
</protein>
<dbReference type="Gene3D" id="2.130.10.10">
    <property type="entry name" value="YVTN repeat-like/Quinoprotein amine dehydrogenase"/>
    <property type="match status" value="1"/>
</dbReference>
<dbReference type="SUPFAM" id="SSF50978">
    <property type="entry name" value="WD40 repeat-like"/>
    <property type="match status" value="1"/>
</dbReference>
<reference evidence="2" key="1">
    <citation type="submission" date="2018-06" db="EMBL/GenBank/DDBJ databases">
        <authorList>
            <person name="Guldener U."/>
        </authorList>
    </citation>
    <scope>NUCLEOTIDE SEQUENCE [LARGE SCALE GENOMIC DNA]</scope>
    <source>
        <strain evidence="2">UTAD17</strain>
    </source>
</reference>
<dbReference type="Proteomes" id="UP000262825">
    <property type="component" value="Unassembled WGS sequence"/>
</dbReference>
<sequence>MTNNVRDNSEVNADITLLTNKLIARYLIKHKYESTFNKFITETGLSQKMVLNEDFNEMEDRLGYHTEDLETMVSERVQFKAYKKSVATSTCSTENGSLGTVNDEQNVLNKISLPHWKYDRRPVISTDLSSKINSLVIAVFSDENFLIVSTSNRKIYIYSIDHENTAKAGNYHLLQEIKTTSVVKFIQKIDTTSDNGEKKTLFLFCELDGNITVIKNFAPDLEYKSVKLDKNIRMISTFLIFVDAENELMCLVSCLNKTVKAFQIKINESEIKCNLIRELKLLTNCSTINIVQPKKEEEEEDEEEKGKSSGDNNLLIYLTRLESTQIYVYDLKFVLKYKISLNNAQFSTHSFTVTDLIFFNTKDDNTAVAKVNNITIIKPQTKMLISTSHVPYMRLLLVEATANNLDSLSSDIPIYYNMILENFKTEIYQDSFSTNMLVWDSDCNGCLLGCDSGLYSIDLSNRCEVVPLTSNTENIKSRVKSLYYDDSNNRILVSYANKELYVLSS</sequence>
<keyword evidence="2" id="KW-1185">Reference proteome</keyword>
<dbReference type="VEuPathDB" id="FungiDB:SCODWIG_01356"/>
<dbReference type="PROSITE" id="PS50896">
    <property type="entry name" value="LISH"/>
    <property type="match status" value="1"/>
</dbReference>
<dbReference type="AlphaFoldDB" id="A0A376B4H6"/>
<proteinExistence type="predicted"/>
<organism evidence="1 2">
    <name type="scientific">Saccharomycodes ludwigii</name>
    <dbReference type="NCBI Taxonomy" id="36035"/>
    <lineage>
        <taxon>Eukaryota</taxon>
        <taxon>Fungi</taxon>
        <taxon>Dikarya</taxon>
        <taxon>Ascomycota</taxon>
        <taxon>Saccharomycotina</taxon>
        <taxon>Saccharomycetes</taxon>
        <taxon>Saccharomycodales</taxon>
        <taxon>Saccharomycodaceae</taxon>
        <taxon>Saccharomycodes</taxon>
    </lineage>
</organism>
<evidence type="ECO:0000313" key="2">
    <source>
        <dbReference type="Proteomes" id="UP000262825"/>
    </source>
</evidence>
<dbReference type="InterPro" id="IPR015943">
    <property type="entry name" value="WD40/YVTN_repeat-like_dom_sf"/>
</dbReference>
<name>A0A376B4H6_9ASCO</name>
<dbReference type="InterPro" id="IPR036322">
    <property type="entry name" value="WD40_repeat_dom_sf"/>
</dbReference>
<dbReference type="EMBL" id="UFAJ01000168">
    <property type="protein sequence ID" value="SSD59595.1"/>
    <property type="molecule type" value="Genomic_DNA"/>
</dbReference>
<accession>A0A376B4H6</accession>
<evidence type="ECO:0000313" key="1">
    <source>
        <dbReference type="EMBL" id="SSD59595.1"/>
    </source>
</evidence>
<dbReference type="SMART" id="SM00667">
    <property type="entry name" value="LisH"/>
    <property type="match status" value="1"/>
</dbReference>
<dbReference type="InterPro" id="IPR006594">
    <property type="entry name" value="LisH"/>
</dbReference>